<evidence type="ECO:0000313" key="4">
    <source>
        <dbReference type="Proteomes" id="UP001153076"/>
    </source>
</evidence>
<dbReference type="PANTHER" id="PTHR33240:SF17">
    <property type="entry name" value="EUKARYOTIC PEPTIDE CHAIN RELEASE FACTOR GTP-BINDING SUBUNIT-LIKE"/>
    <property type="match status" value="1"/>
</dbReference>
<keyword evidence="2" id="KW-1133">Transmembrane helix</keyword>
<gene>
    <name evidence="3" type="ORF">Cgig2_017652</name>
</gene>
<keyword evidence="2" id="KW-0812">Transmembrane</keyword>
<dbReference type="EMBL" id="JAKOGI010000191">
    <property type="protein sequence ID" value="KAJ8440419.1"/>
    <property type="molecule type" value="Genomic_DNA"/>
</dbReference>
<sequence length="285" mass="31311">MTIPTMVLGGREAAHFASPHNDPLVVEMKVASAISSVDIITWDCLQKVTYPGRDIVPLVYPILGFEGQEARNLEVDFLVVEVPTAYNVILGRPTLHKFKYSKPKKKKNTNATTKGGLHIGPATILTVLIFGSLGLSIQGIGRLAFQAIPLAGRWDKLHLFWVPTLGLSLLMLVDVIEVGLKVVILLKVWSQCTPWRPYDLADRPAPWPWLPSQPLPLPQPQPQLCKAPPLAGAANRSSPPPWHPSLPSASPRAIGTGPRGPPSFSAQSWPLLLERKPWPYSPRLR</sequence>
<name>A0A9Q1KBG7_9CARY</name>
<comment type="caution">
    <text evidence="3">The sequence shown here is derived from an EMBL/GenBank/DDBJ whole genome shotgun (WGS) entry which is preliminary data.</text>
</comment>
<proteinExistence type="predicted"/>
<evidence type="ECO:0000313" key="3">
    <source>
        <dbReference type="EMBL" id="KAJ8440419.1"/>
    </source>
</evidence>
<dbReference type="AlphaFoldDB" id="A0A9Q1KBG7"/>
<feature type="transmembrane region" description="Helical" evidence="2">
    <location>
        <begin position="115"/>
        <end position="140"/>
    </location>
</feature>
<dbReference type="Proteomes" id="UP001153076">
    <property type="component" value="Unassembled WGS sequence"/>
</dbReference>
<organism evidence="3 4">
    <name type="scientific">Carnegiea gigantea</name>
    <dbReference type="NCBI Taxonomy" id="171969"/>
    <lineage>
        <taxon>Eukaryota</taxon>
        <taxon>Viridiplantae</taxon>
        <taxon>Streptophyta</taxon>
        <taxon>Embryophyta</taxon>
        <taxon>Tracheophyta</taxon>
        <taxon>Spermatophyta</taxon>
        <taxon>Magnoliopsida</taxon>
        <taxon>eudicotyledons</taxon>
        <taxon>Gunneridae</taxon>
        <taxon>Pentapetalae</taxon>
        <taxon>Caryophyllales</taxon>
        <taxon>Cactineae</taxon>
        <taxon>Cactaceae</taxon>
        <taxon>Cactoideae</taxon>
        <taxon>Echinocereeae</taxon>
        <taxon>Carnegiea</taxon>
    </lineage>
</organism>
<accession>A0A9Q1KBG7</accession>
<evidence type="ECO:0000256" key="1">
    <source>
        <dbReference type="SAM" id="MobiDB-lite"/>
    </source>
</evidence>
<keyword evidence="4" id="KW-1185">Reference proteome</keyword>
<keyword evidence="2" id="KW-0472">Membrane</keyword>
<feature type="transmembrane region" description="Helical" evidence="2">
    <location>
        <begin position="160"/>
        <end position="186"/>
    </location>
</feature>
<reference evidence="3" key="1">
    <citation type="submission" date="2022-04" db="EMBL/GenBank/DDBJ databases">
        <title>Carnegiea gigantea Genome sequencing and assembly v2.</title>
        <authorList>
            <person name="Copetti D."/>
            <person name="Sanderson M.J."/>
            <person name="Burquez A."/>
            <person name="Wojciechowski M.F."/>
        </authorList>
    </citation>
    <scope>NUCLEOTIDE SEQUENCE</scope>
    <source>
        <strain evidence="3">SGP5-SGP5p</strain>
        <tissue evidence="3">Aerial part</tissue>
    </source>
</reference>
<protein>
    <submittedName>
        <fullName evidence="3">Uncharacterized protein</fullName>
    </submittedName>
</protein>
<feature type="region of interest" description="Disordered" evidence="1">
    <location>
        <begin position="226"/>
        <end position="268"/>
    </location>
</feature>
<dbReference type="PANTHER" id="PTHR33240">
    <property type="entry name" value="OS08G0508500 PROTEIN"/>
    <property type="match status" value="1"/>
</dbReference>
<evidence type="ECO:0000256" key="2">
    <source>
        <dbReference type="SAM" id="Phobius"/>
    </source>
</evidence>